<reference evidence="2" key="2">
    <citation type="submission" date="2023-06" db="EMBL/GenBank/DDBJ databases">
        <authorList>
            <person name="Ma L."/>
            <person name="Liu K.-W."/>
            <person name="Li Z."/>
            <person name="Hsiao Y.-Y."/>
            <person name="Qi Y."/>
            <person name="Fu T."/>
            <person name="Tang G."/>
            <person name="Zhang D."/>
            <person name="Sun W.-H."/>
            <person name="Liu D.-K."/>
            <person name="Li Y."/>
            <person name="Chen G.-Z."/>
            <person name="Liu X.-D."/>
            <person name="Liao X.-Y."/>
            <person name="Jiang Y.-T."/>
            <person name="Yu X."/>
            <person name="Hao Y."/>
            <person name="Huang J."/>
            <person name="Zhao X.-W."/>
            <person name="Ke S."/>
            <person name="Chen Y.-Y."/>
            <person name="Wu W.-L."/>
            <person name="Hsu J.-L."/>
            <person name="Lin Y.-F."/>
            <person name="Huang M.-D."/>
            <person name="Li C.-Y."/>
            <person name="Huang L."/>
            <person name="Wang Z.-W."/>
            <person name="Zhao X."/>
            <person name="Zhong W.-Y."/>
            <person name="Peng D.-H."/>
            <person name="Ahmad S."/>
            <person name="Lan S."/>
            <person name="Zhang J.-S."/>
            <person name="Tsai W.-C."/>
            <person name="Van De Peer Y."/>
            <person name="Liu Z.-J."/>
        </authorList>
    </citation>
    <scope>NUCLEOTIDE SEQUENCE</scope>
    <source>
        <strain evidence="2">CP</strain>
        <tissue evidence="2">Leaves</tissue>
    </source>
</reference>
<dbReference type="EMBL" id="JAUJYO010000015">
    <property type="protein sequence ID" value="KAK1296754.1"/>
    <property type="molecule type" value="Genomic_DNA"/>
</dbReference>
<protein>
    <submittedName>
        <fullName evidence="2">Uncharacterized protein</fullName>
    </submittedName>
</protein>
<comment type="caution">
    <text evidence="2">The sequence shown here is derived from an EMBL/GenBank/DDBJ whole genome shotgun (WGS) entry which is preliminary data.</text>
</comment>
<dbReference type="Proteomes" id="UP001180020">
    <property type="component" value="Unassembled WGS sequence"/>
</dbReference>
<name>A0AAV9D7G9_ACOCL</name>
<keyword evidence="3" id="KW-1185">Reference proteome</keyword>
<accession>A0AAV9D7G9</accession>
<evidence type="ECO:0000313" key="2">
    <source>
        <dbReference type="EMBL" id="KAK1296754.1"/>
    </source>
</evidence>
<proteinExistence type="predicted"/>
<sequence>MWGSMKKYIHRSKNIASWFRISEELKGISAQLKDISDRKMRYSDEEMRGRTGDDAEIRQQRAAVTQILNFKAILYAKPKFVEEEAHHSSSLNEWVQVRRNLNDTGGQVSVSAKIASSDGAGPGEHR</sequence>
<evidence type="ECO:0000256" key="1">
    <source>
        <dbReference type="SAM" id="MobiDB-lite"/>
    </source>
</evidence>
<dbReference type="AlphaFoldDB" id="A0AAV9D7G9"/>
<evidence type="ECO:0000313" key="3">
    <source>
        <dbReference type="Proteomes" id="UP001180020"/>
    </source>
</evidence>
<organism evidence="2 3">
    <name type="scientific">Acorus calamus</name>
    <name type="common">Sweet flag</name>
    <dbReference type="NCBI Taxonomy" id="4465"/>
    <lineage>
        <taxon>Eukaryota</taxon>
        <taxon>Viridiplantae</taxon>
        <taxon>Streptophyta</taxon>
        <taxon>Embryophyta</taxon>
        <taxon>Tracheophyta</taxon>
        <taxon>Spermatophyta</taxon>
        <taxon>Magnoliopsida</taxon>
        <taxon>Liliopsida</taxon>
        <taxon>Acoraceae</taxon>
        <taxon>Acorus</taxon>
    </lineage>
</organism>
<reference evidence="2" key="1">
    <citation type="journal article" date="2023" name="Nat. Commun.">
        <title>Diploid and tetraploid genomes of Acorus and the evolution of monocots.</title>
        <authorList>
            <person name="Ma L."/>
            <person name="Liu K.W."/>
            <person name="Li Z."/>
            <person name="Hsiao Y.Y."/>
            <person name="Qi Y."/>
            <person name="Fu T."/>
            <person name="Tang G.D."/>
            <person name="Zhang D."/>
            <person name="Sun W.H."/>
            <person name="Liu D.K."/>
            <person name="Li Y."/>
            <person name="Chen G.Z."/>
            <person name="Liu X.D."/>
            <person name="Liao X.Y."/>
            <person name="Jiang Y.T."/>
            <person name="Yu X."/>
            <person name="Hao Y."/>
            <person name="Huang J."/>
            <person name="Zhao X.W."/>
            <person name="Ke S."/>
            <person name="Chen Y.Y."/>
            <person name="Wu W.L."/>
            <person name="Hsu J.L."/>
            <person name="Lin Y.F."/>
            <person name="Huang M.D."/>
            <person name="Li C.Y."/>
            <person name="Huang L."/>
            <person name="Wang Z.W."/>
            <person name="Zhao X."/>
            <person name="Zhong W.Y."/>
            <person name="Peng D.H."/>
            <person name="Ahmad S."/>
            <person name="Lan S."/>
            <person name="Zhang J.S."/>
            <person name="Tsai W.C."/>
            <person name="Van de Peer Y."/>
            <person name="Liu Z.J."/>
        </authorList>
    </citation>
    <scope>NUCLEOTIDE SEQUENCE</scope>
    <source>
        <strain evidence="2">CP</strain>
    </source>
</reference>
<gene>
    <name evidence="2" type="ORF">QJS10_CPB15g00971</name>
</gene>
<feature type="region of interest" description="Disordered" evidence="1">
    <location>
        <begin position="106"/>
        <end position="126"/>
    </location>
</feature>